<organism evidence="4 5">
    <name type="scientific">Streptomyces scabiei</name>
    <dbReference type="NCBI Taxonomy" id="1930"/>
    <lineage>
        <taxon>Bacteria</taxon>
        <taxon>Bacillati</taxon>
        <taxon>Actinomycetota</taxon>
        <taxon>Actinomycetes</taxon>
        <taxon>Kitasatosporales</taxon>
        <taxon>Streptomycetaceae</taxon>
        <taxon>Streptomyces</taxon>
    </lineage>
</organism>
<dbReference type="InterPro" id="IPR046373">
    <property type="entry name" value="Acyl-CoA_Oxase/DH_mid-dom_sf"/>
</dbReference>
<evidence type="ECO:0000256" key="1">
    <source>
        <dbReference type="ARBA" id="ARBA00023002"/>
    </source>
</evidence>
<dbReference type="OrthoDB" id="3404950at2"/>
<dbReference type="AlphaFoldDB" id="A0A100JTP7"/>
<dbReference type="Proteomes" id="UP000067448">
    <property type="component" value="Unassembled WGS sequence"/>
</dbReference>
<evidence type="ECO:0000259" key="2">
    <source>
        <dbReference type="Pfam" id="PF02771"/>
    </source>
</evidence>
<dbReference type="Pfam" id="PF08028">
    <property type="entry name" value="Acyl-CoA_dh_2"/>
    <property type="match status" value="1"/>
</dbReference>
<dbReference type="InterPro" id="IPR013107">
    <property type="entry name" value="Acyl-CoA_DH_C"/>
</dbReference>
<dbReference type="GO" id="GO:0016627">
    <property type="term" value="F:oxidoreductase activity, acting on the CH-CH group of donors"/>
    <property type="evidence" value="ECO:0007669"/>
    <property type="project" value="InterPro"/>
</dbReference>
<feature type="domain" description="Acyl-CoA dehydrogenase/oxidase N-terminal" evidence="2">
    <location>
        <begin position="39"/>
        <end position="120"/>
    </location>
</feature>
<dbReference type="EC" id="1.14.14.12" evidence="4"/>
<dbReference type="SUPFAM" id="SSF56645">
    <property type="entry name" value="Acyl-CoA dehydrogenase NM domain-like"/>
    <property type="match status" value="1"/>
</dbReference>
<dbReference type="Gene3D" id="1.10.540.10">
    <property type="entry name" value="Acyl-CoA dehydrogenase/oxidase, N-terminal domain"/>
    <property type="match status" value="1"/>
</dbReference>
<name>A0A100JTP7_STRSC</name>
<dbReference type="GO" id="GO:0050660">
    <property type="term" value="F:flavin adenine dinucleotide binding"/>
    <property type="evidence" value="ECO:0007669"/>
    <property type="project" value="InterPro"/>
</dbReference>
<accession>A0A100JTP7</accession>
<dbReference type="InterPro" id="IPR013786">
    <property type="entry name" value="AcylCoA_DH/ox_N"/>
</dbReference>
<proteinExistence type="predicted"/>
<dbReference type="Gene3D" id="2.40.110.10">
    <property type="entry name" value="Butyryl-CoA Dehydrogenase, subunit A, domain 2"/>
    <property type="match status" value="1"/>
</dbReference>
<dbReference type="Pfam" id="PF02771">
    <property type="entry name" value="Acyl-CoA_dh_N"/>
    <property type="match status" value="1"/>
</dbReference>
<dbReference type="RefSeq" id="WP_059082861.1">
    <property type="nucleotide sequence ID" value="NZ_BCMM01000031.1"/>
</dbReference>
<sequence>MSSNDTTAVIGDLRVPEPDLTPQEVIARAAAMRPTLRENRVKAAEEGRYSAEIHKAFEDAGFYRLVQPRKYGGYEFGLETYYRTMIEISRGDPGIGWCLTLGTGHTIPLVAHFPEDVVREAFGEDGVFIAPHSATPRGTLVPAEGGFRLTGVWPYSSGVPYSTHAMVSTIILAEGSDPAPAVVLLPRGDYTVRDDWGAHATMALGASGSNTVVVEDVFIPAENVSPLFEWGYSNFPEGTHGTRSTGNPLYLGQIQPLYPASLAAVQVGAAWAALDAYEETILTKKRLYPPLVERYRHEEGQRIWGQARATIDAAQSVLLTAARDYERLGARWASGDLPSFEDWIALGNVLYASCRLSHEATELLFRSVGSSVARKGLPLQDYFLVTQMSKAQIAEHVPVITVTTAKAHFGLDLNTI</sequence>
<dbReference type="Gene3D" id="1.20.140.10">
    <property type="entry name" value="Butyryl-CoA Dehydrogenase, subunit A, domain 3"/>
    <property type="match status" value="1"/>
</dbReference>
<dbReference type="GO" id="GO:0036383">
    <property type="term" value="F:3-hydroxy-9,10-secoandrosta-1,3,5(10)-triene-9,17-dione monooxygenase activity"/>
    <property type="evidence" value="ECO:0007669"/>
    <property type="project" value="UniProtKB-EC"/>
</dbReference>
<keyword evidence="4" id="KW-0503">Monooxygenase</keyword>
<dbReference type="InterPro" id="IPR037069">
    <property type="entry name" value="AcylCoA_DH/ox_N_sf"/>
</dbReference>
<reference evidence="4 5" key="2">
    <citation type="journal article" date="2016" name="Genome Announc.">
        <title>Draft Genome Sequences of Streptomyces scabiei S58, Streptomyces turgidiscabies T45, and Streptomyces acidiscabies a10, the Pathogens of Potato Common Scab, Isolated in Japan.</title>
        <authorList>
            <person name="Tomihama T."/>
            <person name="Nishi Y."/>
            <person name="Sakai M."/>
            <person name="Ikenaga M."/>
            <person name="Okubo T."/>
            <person name="Ikeda S."/>
        </authorList>
    </citation>
    <scope>NUCLEOTIDE SEQUENCE [LARGE SCALE GENOMIC DNA]</scope>
    <source>
        <strain evidence="4 5">S58</strain>
    </source>
</reference>
<protein>
    <submittedName>
        <fullName evidence="4">Flavin-dependent monooxygenase, oxygenase subunit</fullName>
        <ecNumber evidence="4">1.14.14.12</ecNumber>
    </submittedName>
</protein>
<gene>
    <name evidence="4" type="primary">hsaA_2</name>
    <name evidence="4" type="ORF">SsS58_05914</name>
</gene>
<evidence type="ECO:0000313" key="4">
    <source>
        <dbReference type="EMBL" id="GAQ65505.1"/>
    </source>
</evidence>
<feature type="domain" description="Acyl-CoA dehydrogenase C-terminal" evidence="3">
    <location>
        <begin position="261"/>
        <end position="380"/>
    </location>
</feature>
<keyword evidence="1 4" id="KW-0560">Oxidoreductase</keyword>
<reference evidence="5" key="3">
    <citation type="submission" date="2016-02" db="EMBL/GenBank/DDBJ databases">
        <title>Draft genome of pathogenic Streptomyces sp. in Japan.</title>
        <authorList>
            <person name="Tomihama T."/>
            <person name="Ikenaga M."/>
            <person name="Sakai M."/>
            <person name="Okubo T."/>
            <person name="Ikeda S."/>
        </authorList>
    </citation>
    <scope>NUCLEOTIDE SEQUENCE [LARGE SCALE GENOMIC DNA]</scope>
    <source>
        <strain evidence="5">S58</strain>
    </source>
</reference>
<evidence type="ECO:0000259" key="3">
    <source>
        <dbReference type="Pfam" id="PF08028"/>
    </source>
</evidence>
<dbReference type="InterPro" id="IPR009100">
    <property type="entry name" value="AcylCoA_DH/oxidase_NM_dom_sf"/>
</dbReference>
<dbReference type="PIRSF" id="PIRSF016578">
    <property type="entry name" value="HsaA"/>
    <property type="match status" value="1"/>
</dbReference>
<reference evidence="5" key="1">
    <citation type="submission" date="2015-11" db="EMBL/GenBank/DDBJ databases">
        <authorList>
            <consortium name="Cross-ministerial Strategic Innovation Promotion Program (SIP) consortium"/>
            <person name="Tomihama T."/>
            <person name="Ikenaga M."/>
            <person name="Sakai M."/>
            <person name="Okubo T."/>
            <person name="Ikeda S."/>
        </authorList>
    </citation>
    <scope>NUCLEOTIDE SEQUENCE [LARGE SCALE GENOMIC DNA]</scope>
    <source>
        <strain evidence="5">S58</strain>
    </source>
</reference>
<evidence type="ECO:0000313" key="5">
    <source>
        <dbReference type="Proteomes" id="UP000067448"/>
    </source>
</evidence>
<dbReference type="EMBL" id="BCMM01000031">
    <property type="protein sequence ID" value="GAQ65505.1"/>
    <property type="molecule type" value="Genomic_DNA"/>
</dbReference>
<comment type="caution">
    <text evidence="4">The sequence shown here is derived from an EMBL/GenBank/DDBJ whole genome shotgun (WGS) entry which is preliminary data.</text>
</comment>